<proteinExistence type="predicted"/>
<dbReference type="EMBL" id="QKWH01000001">
    <property type="protein sequence ID" value="PZR55227.1"/>
    <property type="molecule type" value="Genomic_DNA"/>
</dbReference>
<dbReference type="InterPro" id="IPR046075">
    <property type="entry name" value="DUF6093"/>
</dbReference>
<evidence type="ECO:0000313" key="2">
    <source>
        <dbReference type="Proteomes" id="UP000248783"/>
    </source>
</evidence>
<dbReference type="Pfam" id="PF19586">
    <property type="entry name" value="DUF6093"/>
    <property type="match status" value="1"/>
</dbReference>
<comment type="caution">
    <text evidence="1">The sequence shown here is derived from an EMBL/GenBank/DDBJ whole genome shotgun (WGS) entry which is preliminary data.</text>
</comment>
<organism evidence="1 2">
    <name type="scientific">Xylanimonas oleitrophica</name>
    <dbReference type="NCBI Taxonomy" id="2607479"/>
    <lineage>
        <taxon>Bacteria</taxon>
        <taxon>Bacillati</taxon>
        <taxon>Actinomycetota</taxon>
        <taxon>Actinomycetes</taxon>
        <taxon>Micrococcales</taxon>
        <taxon>Promicromonosporaceae</taxon>
        <taxon>Xylanimonas</taxon>
    </lineage>
</organism>
<keyword evidence="2" id="KW-1185">Reference proteome</keyword>
<gene>
    <name evidence="1" type="ORF">DNL40_02330</name>
</gene>
<dbReference type="RefSeq" id="WP_111249591.1">
    <property type="nucleotide sequence ID" value="NZ_QKWH01000001.1"/>
</dbReference>
<evidence type="ECO:0000313" key="1">
    <source>
        <dbReference type="EMBL" id="PZR55227.1"/>
    </source>
</evidence>
<dbReference type="Proteomes" id="UP000248783">
    <property type="component" value="Unassembled WGS sequence"/>
</dbReference>
<protein>
    <recommendedName>
        <fullName evidence="3">Head-tail adaptor protein</fullName>
    </recommendedName>
</protein>
<evidence type="ECO:0008006" key="3">
    <source>
        <dbReference type="Google" id="ProtNLM"/>
    </source>
</evidence>
<dbReference type="AlphaFoldDB" id="A0A2W5WVA6"/>
<accession>A0A2W5WVA6</accession>
<sequence>MPLDSTRPIHPDWAAHHTATTQGSMNAVVTITQGSTGGGWDPVTGPRPSIPIQTYTGPARITYQALDAGIRDAAGQDVTVREVTVALPRPAAAQAIGARIRVDAVDANGPTALVGREYTVTSAPYSSHALEHVLTAVDEQNNQPGGGG</sequence>
<reference evidence="1 2" key="1">
    <citation type="submission" date="2018-06" db="EMBL/GenBank/DDBJ databases">
        <title>Whole genome sequencing of a novel hydrocarbon degrading bacterial strain, PW21 isolated from oil contaminated produced water sample.</title>
        <authorList>
            <person name="Nagkirti P."/>
            <person name="Shaikh A."/>
            <person name="Gowdaman V."/>
            <person name="Engineer A.E."/>
            <person name="Dagar S."/>
            <person name="Dhakephalkar P.K."/>
        </authorList>
    </citation>
    <scope>NUCLEOTIDE SEQUENCE [LARGE SCALE GENOMIC DNA]</scope>
    <source>
        <strain evidence="1 2">PW21</strain>
    </source>
</reference>
<name>A0A2W5WVA6_9MICO</name>